<dbReference type="STRING" id="1224162.B840_10995"/>
<protein>
    <recommendedName>
        <fullName evidence="1">Rhodanese domain-containing protein</fullName>
    </recommendedName>
</protein>
<dbReference type="PROSITE" id="PS50206">
    <property type="entry name" value="RHODANESE_3"/>
    <property type="match status" value="1"/>
</dbReference>
<name>A0A0B6TYI9_9CORY</name>
<dbReference type="HOGENOM" id="CLU_089574_13_0_11"/>
<organism evidence="2 3">
    <name type="scientific">Corynebacterium marinum DSM 44953</name>
    <dbReference type="NCBI Taxonomy" id="1224162"/>
    <lineage>
        <taxon>Bacteria</taxon>
        <taxon>Bacillati</taxon>
        <taxon>Actinomycetota</taxon>
        <taxon>Actinomycetes</taxon>
        <taxon>Mycobacteriales</taxon>
        <taxon>Corynebacteriaceae</taxon>
        <taxon>Corynebacterium</taxon>
    </lineage>
</organism>
<dbReference type="SMART" id="SM00450">
    <property type="entry name" value="RHOD"/>
    <property type="match status" value="1"/>
</dbReference>
<dbReference type="KEGG" id="cmq:B840_10995"/>
<dbReference type="InterPro" id="IPR001763">
    <property type="entry name" value="Rhodanese-like_dom"/>
</dbReference>
<keyword evidence="3" id="KW-1185">Reference proteome</keyword>
<dbReference type="PANTHER" id="PTHR43031">
    <property type="entry name" value="FAD-DEPENDENT OXIDOREDUCTASE"/>
    <property type="match status" value="1"/>
</dbReference>
<gene>
    <name evidence="2" type="ORF">B840_10995</name>
</gene>
<dbReference type="EMBL" id="CP007790">
    <property type="protein sequence ID" value="AJK69771.1"/>
    <property type="molecule type" value="Genomic_DNA"/>
</dbReference>
<sequence length="97" mass="10564">MKTVNVNEVPSDAQLIDVREADEYADVHAANAKLIALSEFTSRVGELDIDRDIYIICRSGNRSGQACEYLEQAHGIDAINVAGGTMAWVDADLPVEK</sequence>
<reference evidence="2 3" key="1">
    <citation type="submission" date="2014-05" db="EMBL/GenBank/DDBJ databases">
        <title>Complete genome sequence of Corynebacterium marinum DSM 44953.</title>
        <authorList>
            <person name="Schaffert L."/>
            <person name="Albersmeier A."/>
            <person name="Kalinowski J."/>
            <person name="Ruckert C."/>
        </authorList>
    </citation>
    <scope>NUCLEOTIDE SEQUENCE [LARGE SCALE GENOMIC DNA]</scope>
    <source>
        <strain evidence="2 3">DSM 44953</strain>
    </source>
</reference>
<dbReference type="InterPro" id="IPR050229">
    <property type="entry name" value="GlpE_sulfurtransferase"/>
</dbReference>
<dbReference type="Gene3D" id="3.40.250.10">
    <property type="entry name" value="Rhodanese-like domain"/>
    <property type="match status" value="1"/>
</dbReference>
<proteinExistence type="predicted"/>
<dbReference type="Pfam" id="PF00581">
    <property type="entry name" value="Rhodanese"/>
    <property type="match status" value="1"/>
</dbReference>
<evidence type="ECO:0000313" key="3">
    <source>
        <dbReference type="Proteomes" id="UP000031928"/>
    </source>
</evidence>
<dbReference type="RefSeq" id="WP_042622139.1">
    <property type="nucleotide sequence ID" value="NZ_CP007790.1"/>
</dbReference>
<evidence type="ECO:0000313" key="2">
    <source>
        <dbReference type="EMBL" id="AJK69771.1"/>
    </source>
</evidence>
<accession>A0A0B6TYI9</accession>
<dbReference type="Proteomes" id="UP000031928">
    <property type="component" value="Chromosome"/>
</dbReference>
<evidence type="ECO:0000259" key="1">
    <source>
        <dbReference type="PROSITE" id="PS50206"/>
    </source>
</evidence>
<dbReference type="PANTHER" id="PTHR43031:SF1">
    <property type="entry name" value="PYRIDINE NUCLEOTIDE-DISULPHIDE OXIDOREDUCTASE"/>
    <property type="match status" value="1"/>
</dbReference>
<feature type="domain" description="Rhodanese" evidence="1">
    <location>
        <begin position="9"/>
        <end position="97"/>
    </location>
</feature>
<dbReference type="OrthoDB" id="9800872at2"/>
<dbReference type="InterPro" id="IPR036873">
    <property type="entry name" value="Rhodanese-like_dom_sf"/>
</dbReference>
<dbReference type="SUPFAM" id="SSF52821">
    <property type="entry name" value="Rhodanese/Cell cycle control phosphatase"/>
    <property type="match status" value="1"/>
</dbReference>
<dbReference type="CDD" id="cd00158">
    <property type="entry name" value="RHOD"/>
    <property type="match status" value="1"/>
</dbReference>
<dbReference type="AlphaFoldDB" id="A0A0B6TYI9"/>